<comment type="caution">
    <text evidence="1">The sequence shown here is derived from an EMBL/GenBank/DDBJ whole genome shotgun (WGS) entry which is preliminary data.</text>
</comment>
<proteinExistence type="predicted"/>
<evidence type="ECO:0000313" key="1">
    <source>
        <dbReference type="EMBL" id="RKQ87320.1"/>
    </source>
</evidence>
<dbReference type="Proteomes" id="UP000278962">
    <property type="component" value="Unassembled WGS sequence"/>
</dbReference>
<sequence>MREPLITATLFSIYVGTTGTAKALGALQRITG</sequence>
<gene>
    <name evidence="1" type="ORF">C8N24_5341</name>
</gene>
<protein>
    <submittedName>
        <fullName evidence="1">Uncharacterized protein</fullName>
    </submittedName>
</protein>
<reference evidence="1 2" key="1">
    <citation type="submission" date="2018-10" db="EMBL/GenBank/DDBJ databases">
        <title>Genomic Encyclopedia of Archaeal and Bacterial Type Strains, Phase II (KMG-II): from individual species to whole genera.</title>
        <authorList>
            <person name="Goeker M."/>
        </authorList>
    </citation>
    <scope>NUCLEOTIDE SEQUENCE [LARGE SCALE GENOMIC DNA]</scope>
    <source>
        <strain evidence="1 2">DSM 14954</strain>
    </source>
</reference>
<dbReference type="EMBL" id="RBIL01000002">
    <property type="protein sequence ID" value="RKQ87320.1"/>
    <property type="molecule type" value="Genomic_DNA"/>
</dbReference>
<accession>A0A660L6X9</accession>
<dbReference type="AlphaFoldDB" id="A0A660L6X9"/>
<organism evidence="1 2">
    <name type="scientific">Solirubrobacter pauli</name>
    <dbReference type="NCBI Taxonomy" id="166793"/>
    <lineage>
        <taxon>Bacteria</taxon>
        <taxon>Bacillati</taxon>
        <taxon>Actinomycetota</taxon>
        <taxon>Thermoleophilia</taxon>
        <taxon>Solirubrobacterales</taxon>
        <taxon>Solirubrobacteraceae</taxon>
        <taxon>Solirubrobacter</taxon>
    </lineage>
</organism>
<name>A0A660L6X9_9ACTN</name>
<keyword evidence="2" id="KW-1185">Reference proteome</keyword>
<evidence type="ECO:0000313" key="2">
    <source>
        <dbReference type="Proteomes" id="UP000278962"/>
    </source>
</evidence>